<reference evidence="3" key="1">
    <citation type="journal article" date="2014" name="Int. J. Syst. Evol. Microbiol.">
        <title>Complete genome sequence of Corynebacterium casei LMG S-19264T (=DSM 44701T), isolated from a smear-ripened cheese.</title>
        <authorList>
            <consortium name="US DOE Joint Genome Institute (JGI-PGF)"/>
            <person name="Walter F."/>
            <person name="Albersmeier A."/>
            <person name="Kalinowski J."/>
            <person name="Ruckert C."/>
        </authorList>
    </citation>
    <scope>NUCLEOTIDE SEQUENCE</scope>
    <source>
        <strain evidence="3">JCM 3131</strain>
    </source>
</reference>
<evidence type="ECO:0000313" key="4">
    <source>
        <dbReference type="Proteomes" id="UP000620156"/>
    </source>
</evidence>
<protein>
    <submittedName>
        <fullName evidence="3">Uncharacterized protein</fullName>
    </submittedName>
</protein>
<dbReference type="Proteomes" id="UP000620156">
    <property type="component" value="Unassembled WGS sequence"/>
</dbReference>
<accession>A0A918BLP0</accession>
<dbReference type="AlphaFoldDB" id="A0A918BLP0"/>
<dbReference type="EMBL" id="BMQK01000014">
    <property type="protein sequence ID" value="GGQ75400.1"/>
    <property type="molecule type" value="Genomic_DNA"/>
</dbReference>
<feature type="transmembrane region" description="Helical" evidence="2">
    <location>
        <begin position="41"/>
        <end position="58"/>
    </location>
</feature>
<comment type="caution">
    <text evidence="3">The sequence shown here is derived from an EMBL/GenBank/DDBJ whole genome shotgun (WGS) entry which is preliminary data.</text>
</comment>
<evidence type="ECO:0000313" key="3">
    <source>
        <dbReference type="EMBL" id="GGQ75400.1"/>
    </source>
</evidence>
<evidence type="ECO:0000256" key="2">
    <source>
        <dbReference type="SAM" id="Phobius"/>
    </source>
</evidence>
<keyword evidence="4" id="KW-1185">Reference proteome</keyword>
<organism evidence="3 4">
    <name type="scientific">Streptomyces ruber</name>
    <dbReference type="NCBI Taxonomy" id="83378"/>
    <lineage>
        <taxon>Bacteria</taxon>
        <taxon>Bacillati</taxon>
        <taxon>Actinomycetota</taxon>
        <taxon>Actinomycetes</taxon>
        <taxon>Kitasatosporales</taxon>
        <taxon>Streptomycetaceae</taxon>
        <taxon>Streptomyces</taxon>
    </lineage>
</organism>
<feature type="region of interest" description="Disordered" evidence="1">
    <location>
        <begin position="1"/>
        <end position="37"/>
    </location>
</feature>
<keyword evidence="2" id="KW-0472">Membrane</keyword>
<evidence type="ECO:0000256" key="1">
    <source>
        <dbReference type="SAM" id="MobiDB-lite"/>
    </source>
</evidence>
<name>A0A918BLP0_9ACTN</name>
<keyword evidence="2" id="KW-0812">Transmembrane</keyword>
<proteinExistence type="predicted"/>
<sequence length="98" mass="10158">MKRSDDHETVAPDAGLSADGPHAARPVAPGGPRLPREHRRTGIRLALVLALAAVVAGAVRGHGLLLAAGLVATSVSMDLLGRADRRHREALHTGRATP</sequence>
<reference evidence="3" key="2">
    <citation type="submission" date="2020-09" db="EMBL/GenBank/DDBJ databases">
        <authorList>
            <person name="Sun Q."/>
            <person name="Ohkuma M."/>
        </authorList>
    </citation>
    <scope>NUCLEOTIDE SEQUENCE</scope>
    <source>
        <strain evidence="3">JCM 3131</strain>
    </source>
</reference>
<keyword evidence="2" id="KW-1133">Transmembrane helix</keyword>
<gene>
    <name evidence="3" type="ORF">GCM10010145_51240</name>
</gene>
<dbReference type="RefSeq" id="WP_189219217.1">
    <property type="nucleotide sequence ID" value="NZ_BMQK01000014.1"/>
</dbReference>
<feature type="compositionally biased region" description="Basic and acidic residues" evidence="1">
    <location>
        <begin position="1"/>
        <end position="10"/>
    </location>
</feature>